<keyword evidence="2" id="KW-0812">Transmembrane</keyword>
<dbReference type="KEGG" id="psi:S70_17030"/>
<evidence type="ECO:0000256" key="1">
    <source>
        <dbReference type="SAM" id="Coils"/>
    </source>
</evidence>
<dbReference type="NCBIfam" id="TIGR01541">
    <property type="entry name" value="tape_meas_lam_C"/>
    <property type="match status" value="1"/>
</dbReference>
<gene>
    <name evidence="6" type="ordered locus">S70_17030</name>
</gene>
<dbReference type="Proteomes" id="UP000005012">
    <property type="component" value="Chromosome"/>
</dbReference>
<evidence type="ECO:0000259" key="4">
    <source>
        <dbReference type="Pfam" id="PF09718"/>
    </source>
</evidence>
<evidence type="ECO:0000259" key="3">
    <source>
        <dbReference type="Pfam" id="PF06120"/>
    </source>
</evidence>
<dbReference type="InterPro" id="IPR013491">
    <property type="entry name" value="Tape_meas_N"/>
</dbReference>
<sequence length="1117" mass="121843">MSEQSSRLVIILDSSGAQRNSESLADALNRLTAQGERATGATDNLGFSFKRLAASAAGALSIGAVIKIADDWGQVAARIKMALKSVEGDIKNYTNIQERFLEISNRNGKNIEDVQLLYIGAATSMQELGYNTTQTIDYIESLSSAMTANASSANEVMSMQNALNKAMVAGKVAGENWNSIMNATPTLLGDIARQLEKQNGGIKVTEAQVKKMAAEGKISFKLFADAVMAAKDANNALADSMDNTVADGFNRVINSAKAYYGELNQSLGITRSMSAGLAVLSDNFSAVSTVITSIVGIGVARYFGNMATSMKNAAKETINQTRTAKENAKAQLDVATQEQRRAAAAVRNAQLDRARLQNDINRNARTRQSALLSAEYTAALSRERAAKLALVQANNAVAASQERLNTVTSIGARVTGMLQGGLALLGGPVGLTMLVAGGMYMFAQSMEQAKRDAIELSRGLDGLVDKLKEMTREQKLVKIGEIEDAIPKLEAAQRHARIEFVDGHYERELRKSKKALDEAIVGTKEHTFALKKFEEASRNYEVALAKKTQAEADLSRAKNTSALIQADLNGKLLQGADLLTAHTRSVLPNGAEAFKSFGLNVNAAANALGKFNSAYLTLSFTEGGAKLKQQLERDIELASLTGEAKARKQAEYMARDAGETDPKNILKLQDLAAQRYREEERQRKLLNSQNKTYTESAAQKRLSSLLEQNAALKLQSEIGDKLGAQQLALVKWNQEIAEIEKNKAKGKRLTDDQKSLLANKALITAELERAAEYEKIIQRKEAEVKIAAYNKQLMEETAQAQMQYEQTLEMTGKGSLEQGRLQEKFQLQNEFQKKQEELLKQYQDKSTGMTKEMYEKETQFLSEQLQKRLGILDNFHAKQNEQRENWKLGLQKGFAEFQEQATDVYGNVSQISQSAFQGMSNSLSDFVLTGKANFADFTRSFLEMTTKMLMQMAMLNAMKAAFGGTVVGNFLGLKGHSEGGYTGDGGKYQPMGIVHGGEFVFTKEATQRLGIANLYRLMDYGQKGYSSGGYVGGSAPMSVTQPTAFIARNPQIAGGGTNININMGDIKLDNGGQIQQSQSNQMNTNAVKREFQQMIEVGVNNLLKNPASALSRTIKGN</sequence>
<keyword evidence="2" id="KW-0472">Membrane</keyword>
<dbReference type="Pfam" id="PF09718">
    <property type="entry name" value="Tape_meas_lam_C"/>
    <property type="match status" value="1"/>
</dbReference>
<feature type="coiled-coil region" evidence="1">
    <location>
        <begin position="311"/>
        <end position="345"/>
    </location>
</feature>
<dbReference type="EMBL" id="CP003488">
    <property type="protein sequence ID" value="AFH95218.1"/>
    <property type="molecule type" value="Genomic_DNA"/>
</dbReference>
<keyword evidence="1" id="KW-0175">Coiled coil</keyword>
<dbReference type="AlphaFoldDB" id="A0A140NRE2"/>
<dbReference type="InterPro" id="IPR009302">
    <property type="entry name" value="Tail_length_tape_measure"/>
</dbReference>
<dbReference type="PATRIC" id="fig|1157951.4.peg.3417"/>
<dbReference type="InterPro" id="IPR006431">
    <property type="entry name" value="Phage_tape_meas_C"/>
</dbReference>
<evidence type="ECO:0000259" key="5">
    <source>
        <dbReference type="Pfam" id="PF20155"/>
    </source>
</evidence>
<dbReference type="Pfam" id="PF06120">
    <property type="entry name" value="Phage_HK97_TLTM"/>
    <property type="match status" value="1"/>
</dbReference>
<name>A0A140NRE2_PROSM</name>
<feature type="domain" description="Tape measure protein N-terminal" evidence="5">
    <location>
        <begin position="64"/>
        <end position="265"/>
    </location>
</feature>
<accession>A0A140NRE2</accession>
<evidence type="ECO:0000256" key="2">
    <source>
        <dbReference type="SAM" id="Phobius"/>
    </source>
</evidence>
<feature type="transmembrane region" description="Helical" evidence="2">
    <location>
        <begin position="422"/>
        <end position="443"/>
    </location>
</feature>
<organism evidence="6 7">
    <name type="scientific">Providencia stuartii (strain MRSN 2154)</name>
    <dbReference type="NCBI Taxonomy" id="1157951"/>
    <lineage>
        <taxon>Bacteria</taxon>
        <taxon>Pseudomonadati</taxon>
        <taxon>Pseudomonadota</taxon>
        <taxon>Gammaproteobacteria</taxon>
        <taxon>Enterobacterales</taxon>
        <taxon>Morganellaceae</taxon>
        <taxon>Providencia</taxon>
    </lineage>
</organism>
<protein>
    <submittedName>
        <fullName evidence="6">Phage tail tape measure protein</fullName>
    </submittedName>
</protein>
<feature type="domain" description="Bacteriophage tail tape measure C-terminal" evidence="4">
    <location>
        <begin position="885"/>
        <end position="957"/>
    </location>
</feature>
<feature type="coiled-coil region" evidence="1">
    <location>
        <begin position="722"/>
        <end position="810"/>
    </location>
</feature>
<dbReference type="Pfam" id="PF20155">
    <property type="entry name" value="TMP_3"/>
    <property type="match status" value="1"/>
</dbReference>
<reference evidence="6 7" key="1">
    <citation type="journal article" date="2012" name="J. Bacteriol.">
        <title>Complete Genome Sequence of Providencia stuartii Clinical Isolate MRSN 2154.</title>
        <authorList>
            <person name="Clifford R.J."/>
            <person name="Hang J."/>
            <person name="Riley M.C."/>
            <person name="Onmus-Leone F."/>
            <person name="Kuschner R.A."/>
            <person name="Lesho E.P."/>
            <person name="Waterman P.E."/>
        </authorList>
    </citation>
    <scope>NUCLEOTIDE SEQUENCE [LARGE SCALE GENOMIC DNA]</scope>
    <source>
        <strain evidence="6 7">MRSN 2154</strain>
    </source>
</reference>
<keyword evidence="2" id="KW-1133">Transmembrane helix</keyword>
<feature type="coiled-coil region" evidence="1">
    <location>
        <begin position="533"/>
        <end position="560"/>
    </location>
</feature>
<evidence type="ECO:0000313" key="6">
    <source>
        <dbReference type="EMBL" id="AFH95218.1"/>
    </source>
</evidence>
<dbReference type="NCBIfam" id="TIGR02675">
    <property type="entry name" value="tape_meas_nterm"/>
    <property type="match status" value="1"/>
</dbReference>
<proteinExistence type="predicted"/>
<dbReference type="HOGENOM" id="CLU_277298_0_0_6"/>
<evidence type="ECO:0000313" key="7">
    <source>
        <dbReference type="Proteomes" id="UP000005012"/>
    </source>
</evidence>
<feature type="domain" description="Tail length tape measure" evidence="3">
    <location>
        <begin position="401"/>
        <end position="477"/>
    </location>
</feature>
<feature type="transmembrane region" description="Helical" evidence="2">
    <location>
        <begin position="284"/>
        <end position="303"/>
    </location>
</feature>
<dbReference type="Pfam" id="PF24622">
    <property type="entry name" value="TMP_4"/>
    <property type="match status" value="1"/>
</dbReference>
<dbReference type="RefSeq" id="WP_014657914.1">
    <property type="nucleotide sequence ID" value="NC_017731.1"/>
</dbReference>
<reference evidence="7" key="2">
    <citation type="submission" date="2012-04" db="EMBL/GenBank/DDBJ databases">
        <title>Complete genome sequence of Providencia stuartii clinical isolate MRSN 2154.</title>
        <authorList>
            <person name="Clifford R.J."/>
            <person name="Hang J."/>
            <person name="Riley M.C."/>
            <person name="Onmus-Leone F."/>
            <person name="Kuschner R.A."/>
            <person name="Lesho E.P."/>
            <person name="Waterman P.E."/>
        </authorList>
    </citation>
    <scope>NUCLEOTIDE SEQUENCE [LARGE SCALE GENOMIC DNA]</scope>
    <source>
        <strain evidence="7">MRSN 2154</strain>
    </source>
</reference>
<dbReference type="OrthoDB" id="79849at2"/>